<protein>
    <recommendedName>
        <fullName evidence="2">4Fe-4S ferredoxin-type domain-containing protein</fullName>
    </recommendedName>
</protein>
<evidence type="ECO:0000256" key="1">
    <source>
        <dbReference type="SAM" id="SignalP"/>
    </source>
</evidence>
<feature type="domain" description="4Fe-4S ferredoxin-type" evidence="2">
    <location>
        <begin position="19"/>
        <end position="50"/>
    </location>
</feature>
<name>A0AAE9DD73_CAEBR</name>
<accession>A0AAE9DD73</accession>
<dbReference type="AlphaFoldDB" id="A0AAE9DD73"/>
<evidence type="ECO:0000313" key="4">
    <source>
        <dbReference type="Proteomes" id="UP000827892"/>
    </source>
</evidence>
<dbReference type="Proteomes" id="UP000827892">
    <property type="component" value="Chromosome III"/>
</dbReference>
<gene>
    <name evidence="3" type="ORF">L3Y34_001526</name>
</gene>
<evidence type="ECO:0000313" key="3">
    <source>
        <dbReference type="EMBL" id="ULU01223.1"/>
    </source>
</evidence>
<keyword evidence="1" id="KW-0732">Signal</keyword>
<organism evidence="3 4">
    <name type="scientific">Caenorhabditis briggsae</name>
    <dbReference type="NCBI Taxonomy" id="6238"/>
    <lineage>
        <taxon>Eukaryota</taxon>
        <taxon>Metazoa</taxon>
        <taxon>Ecdysozoa</taxon>
        <taxon>Nematoda</taxon>
        <taxon>Chromadorea</taxon>
        <taxon>Rhabditida</taxon>
        <taxon>Rhabditina</taxon>
        <taxon>Rhabditomorpha</taxon>
        <taxon>Rhabditoidea</taxon>
        <taxon>Rhabditidae</taxon>
        <taxon>Peloderinae</taxon>
        <taxon>Caenorhabditis</taxon>
    </lineage>
</organism>
<evidence type="ECO:0000259" key="2">
    <source>
        <dbReference type="PROSITE" id="PS51379"/>
    </source>
</evidence>
<dbReference type="EMBL" id="CP090893">
    <property type="protein sequence ID" value="ULU01223.1"/>
    <property type="molecule type" value="Genomic_DNA"/>
</dbReference>
<reference evidence="3 4" key="1">
    <citation type="submission" date="2022-05" db="EMBL/GenBank/DDBJ databases">
        <title>Chromosome-level reference genomes for two strains of Caenorhabditis briggsae: an improved platform for comparative genomics.</title>
        <authorList>
            <person name="Stevens L."/>
            <person name="Andersen E.C."/>
        </authorList>
    </citation>
    <scope>NUCLEOTIDE SEQUENCE [LARGE SCALE GENOMIC DNA]</scope>
    <source>
        <strain evidence="3">QX1410_ONT</strain>
        <tissue evidence="3">Whole-organism</tissue>
    </source>
</reference>
<dbReference type="PROSITE" id="PS51379">
    <property type="entry name" value="4FE4S_FER_2"/>
    <property type="match status" value="1"/>
</dbReference>
<dbReference type="InterPro" id="IPR017896">
    <property type="entry name" value="4Fe4S_Fe-S-bd"/>
</dbReference>
<proteinExistence type="predicted"/>
<feature type="signal peptide" evidence="1">
    <location>
        <begin position="1"/>
        <end position="17"/>
    </location>
</feature>
<feature type="chain" id="PRO_5042007690" description="4Fe-4S ferredoxin-type domain-containing protein" evidence="1">
    <location>
        <begin position="18"/>
        <end position="72"/>
    </location>
</feature>
<sequence>MKTFLIFLPISIAVSEGLLNPSICSSRCVHCIDGRCMDSIPVRAIHSSDCGTCPPDTYCSNGECIGFPWPSG</sequence>